<proteinExistence type="predicted"/>
<reference evidence="1" key="1">
    <citation type="submission" date="2020-11" db="EMBL/GenBank/DDBJ databases">
        <authorList>
            <consortium name="DOE Joint Genome Institute"/>
            <person name="Ahrendt S."/>
            <person name="Riley R."/>
            <person name="Andreopoulos W."/>
            <person name="Labutti K."/>
            <person name="Pangilinan J."/>
            <person name="Ruiz-Duenas F.J."/>
            <person name="Barrasa J.M."/>
            <person name="Sanchez-Garcia M."/>
            <person name="Camarero S."/>
            <person name="Miyauchi S."/>
            <person name="Serrano A."/>
            <person name="Linde D."/>
            <person name="Babiker R."/>
            <person name="Drula E."/>
            <person name="Ayuso-Fernandez I."/>
            <person name="Pacheco R."/>
            <person name="Padilla G."/>
            <person name="Ferreira P."/>
            <person name="Barriuso J."/>
            <person name="Kellner H."/>
            <person name="Castanera R."/>
            <person name="Alfaro M."/>
            <person name="Ramirez L."/>
            <person name="Pisabarro A.G."/>
            <person name="Kuo A."/>
            <person name="Tritt A."/>
            <person name="Lipzen A."/>
            <person name="He G."/>
            <person name="Yan M."/>
            <person name="Ng V."/>
            <person name="Cullen D."/>
            <person name="Martin F."/>
            <person name="Rosso M.-N."/>
            <person name="Henrissat B."/>
            <person name="Hibbett D."/>
            <person name="Martinez A.T."/>
            <person name="Grigoriev I.V."/>
        </authorList>
    </citation>
    <scope>NUCLEOTIDE SEQUENCE</scope>
    <source>
        <strain evidence="1">CIRM-BRFM 674</strain>
    </source>
</reference>
<gene>
    <name evidence="1" type="ORF">BDN70DRAFT_248061</name>
</gene>
<evidence type="ECO:0000313" key="2">
    <source>
        <dbReference type="Proteomes" id="UP000807469"/>
    </source>
</evidence>
<dbReference type="EMBL" id="MU155329">
    <property type="protein sequence ID" value="KAF9475512.1"/>
    <property type="molecule type" value="Genomic_DNA"/>
</dbReference>
<evidence type="ECO:0000313" key="1">
    <source>
        <dbReference type="EMBL" id="KAF9475512.1"/>
    </source>
</evidence>
<dbReference type="AlphaFoldDB" id="A0A9P5YTX4"/>
<protein>
    <submittedName>
        <fullName evidence="1">Uncharacterized protein</fullName>
    </submittedName>
</protein>
<dbReference type="Proteomes" id="UP000807469">
    <property type="component" value="Unassembled WGS sequence"/>
</dbReference>
<sequence length="104" mass="11948">MPRSLTSTPTVSLAQRHPLRLALAGFLKASFSRCIRVAVWRCGKSTRGVIGNGQRKERLFQSYRMCQRPSALKLMTLPRSLSLINLPTFLAIWAFRKNLKWRTM</sequence>
<organism evidence="1 2">
    <name type="scientific">Pholiota conissans</name>
    <dbReference type="NCBI Taxonomy" id="109636"/>
    <lineage>
        <taxon>Eukaryota</taxon>
        <taxon>Fungi</taxon>
        <taxon>Dikarya</taxon>
        <taxon>Basidiomycota</taxon>
        <taxon>Agaricomycotina</taxon>
        <taxon>Agaricomycetes</taxon>
        <taxon>Agaricomycetidae</taxon>
        <taxon>Agaricales</taxon>
        <taxon>Agaricineae</taxon>
        <taxon>Strophariaceae</taxon>
        <taxon>Pholiota</taxon>
    </lineage>
</organism>
<accession>A0A9P5YTX4</accession>
<comment type="caution">
    <text evidence="1">The sequence shown here is derived from an EMBL/GenBank/DDBJ whole genome shotgun (WGS) entry which is preliminary data.</text>
</comment>
<name>A0A9P5YTX4_9AGAR</name>
<keyword evidence="2" id="KW-1185">Reference proteome</keyword>